<dbReference type="RefSeq" id="XP_018294010.1">
    <property type="nucleotide sequence ID" value="XM_018440509.1"/>
</dbReference>
<dbReference type="Proteomes" id="UP000077315">
    <property type="component" value="Unassembled WGS sequence"/>
</dbReference>
<evidence type="ECO:0000313" key="1">
    <source>
        <dbReference type="EMBL" id="OAD75970.1"/>
    </source>
</evidence>
<name>A0A167NIA3_PHYB8</name>
<dbReference type="EMBL" id="KV440976">
    <property type="protein sequence ID" value="OAD75970.1"/>
    <property type="molecule type" value="Genomic_DNA"/>
</dbReference>
<dbReference type="VEuPathDB" id="FungiDB:PHYBLDRAFT_59501"/>
<dbReference type="InParanoid" id="A0A167NIA3"/>
<dbReference type="GeneID" id="29001415"/>
<keyword evidence="2" id="KW-1185">Reference proteome</keyword>
<gene>
    <name evidence="1" type="ORF">PHYBLDRAFT_59501</name>
</gene>
<dbReference type="AlphaFoldDB" id="A0A167NIA3"/>
<evidence type="ECO:0000313" key="2">
    <source>
        <dbReference type="Proteomes" id="UP000077315"/>
    </source>
</evidence>
<protein>
    <submittedName>
        <fullName evidence="1">Uncharacterized protein</fullName>
    </submittedName>
</protein>
<reference evidence="2" key="1">
    <citation type="submission" date="2015-06" db="EMBL/GenBank/DDBJ databases">
        <title>Expansion of signal transduction pathways in fungi by whole-genome duplication.</title>
        <authorList>
            <consortium name="DOE Joint Genome Institute"/>
            <person name="Corrochano L.M."/>
            <person name="Kuo A."/>
            <person name="Marcet-Houben M."/>
            <person name="Polaino S."/>
            <person name="Salamov A."/>
            <person name="Villalobos J.M."/>
            <person name="Alvarez M.I."/>
            <person name="Avalos J."/>
            <person name="Benito E.P."/>
            <person name="Benoit I."/>
            <person name="Burger G."/>
            <person name="Camino L.P."/>
            <person name="Canovas D."/>
            <person name="Cerda-Olmedo E."/>
            <person name="Cheng J.-F."/>
            <person name="Dominguez A."/>
            <person name="Elias M."/>
            <person name="Eslava A.P."/>
            <person name="Glaser F."/>
            <person name="Grimwood J."/>
            <person name="Gutierrez G."/>
            <person name="Heitman J."/>
            <person name="Henrissat B."/>
            <person name="Iturriaga E.A."/>
            <person name="Lang B.F."/>
            <person name="Lavin J.L."/>
            <person name="Lee S."/>
            <person name="Li W."/>
            <person name="Lindquist E."/>
            <person name="Lopez-Garcia S."/>
            <person name="Luque E.M."/>
            <person name="Marcos A.T."/>
            <person name="Martin J."/>
            <person name="McCluskey K."/>
            <person name="Medina H.R."/>
            <person name="Miralles-Duran A."/>
            <person name="Miyazaki A."/>
            <person name="Munoz-Torres E."/>
            <person name="Oguiza J.A."/>
            <person name="Ohm R."/>
            <person name="Olmedo M."/>
            <person name="Orejas M."/>
            <person name="Ortiz-Castellanos L."/>
            <person name="Pisabarro A.G."/>
            <person name="Rodriguez-Romero J."/>
            <person name="Ruiz-Herrera J."/>
            <person name="Ruiz-Vazquez R."/>
            <person name="Sanz C."/>
            <person name="Schackwitz W."/>
            <person name="Schmutz J."/>
            <person name="Shahriari M."/>
            <person name="Shelest E."/>
            <person name="Silva-Franco F."/>
            <person name="Soanes D."/>
            <person name="Syed K."/>
            <person name="Tagua V.G."/>
            <person name="Talbot N.J."/>
            <person name="Thon M."/>
            <person name="De vries R.P."/>
            <person name="Wiebenga A."/>
            <person name="Yadav J.S."/>
            <person name="Braun E.L."/>
            <person name="Baker S."/>
            <person name="Garre V."/>
            <person name="Horwitz B."/>
            <person name="Torres-Martinez S."/>
            <person name="Idnurm A."/>
            <person name="Herrera-Estrella A."/>
            <person name="Gabaldon T."/>
            <person name="Grigoriev I.V."/>
        </authorList>
    </citation>
    <scope>NUCLEOTIDE SEQUENCE [LARGE SCALE GENOMIC DNA]</scope>
    <source>
        <strain evidence="2">NRRL 1555(-)</strain>
    </source>
</reference>
<sequence>MNIEIEINDVEEYSEENSEECVETLIWTSLKNLKSLKNLMVSNKKINYQIDHYYLLNMLEDSNLAFIASFVTTFISKYVVNSGGVILLKFINEVLAHFEQSFHLPLSLSGFNSITGINLLTRDLYCYVACSECNSIYFESASVP</sequence>
<proteinExistence type="predicted"/>
<accession>A0A167NIA3</accession>
<organism evidence="1 2">
    <name type="scientific">Phycomyces blakesleeanus (strain ATCC 8743b / DSM 1359 / FGSC 10004 / NBRC 33097 / NRRL 1555)</name>
    <dbReference type="NCBI Taxonomy" id="763407"/>
    <lineage>
        <taxon>Eukaryota</taxon>
        <taxon>Fungi</taxon>
        <taxon>Fungi incertae sedis</taxon>
        <taxon>Mucoromycota</taxon>
        <taxon>Mucoromycotina</taxon>
        <taxon>Mucoromycetes</taxon>
        <taxon>Mucorales</taxon>
        <taxon>Phycomycetaceae</taxon>
        <taxon>Phycomyces</taxon>
    </lineage>
</organism>